<gene>
    <name evidence="7" type="ORF">RI129_001479</name>
</gene>
<feature type="transmembrane region" description="Helical" evidence="5">
    <location>
        <begin position="6"/>
        <end position="25"/>
    </location>
</feature>
<evidence type="ECO:0000259" key="6">
    <source>
        <dbReference type="PROSITE" id="PS50089"/>
    </source>
</evidence>
<comment type="caution">
    <text evidence="7">The sequence shown here is derived from an EMBL/GenBank/DDBJ whole genome shotgun (WGS) entry which is preliminary data.</text>
</comment>
<keyword evidence="5" id="KW-0472">Membrane</keyword>
<dbReference type="GO" id="GO:0005634">
    <property type="term" value="C:nucleus"/>
    <property type="evidence" value="ECO:0007669"/>
    <property type="project" value="TreeGrafter"/>
</dbReference>
<evidence type="ECO:0000256" key="4">
    <source>
        <dbReference type="PROSITE-ProRule" id="PRU00175"/>
    </source>
</evidence>
<proteinExistence type="predicted"/>
<dbReference type="PANTHER" id="PTHR45931:SF3">
    <property type="entry name" value="RING ZINC FINGER-CONTAINING PROTEIN"/>
    <property type="match status" value="1"/>
</dbReference>
<dbReference type="InterPro" id="IPR051834">
    <property type="entry name" value="RING_finger_E3_ligase"/>
</dbReference>
<dbReference type="AlphaFoldDB" id="A0AAN7ZK13"/>
<dbReference type="GO" id="GO:0006511">
    <property type="term" value="P:ubiquitin-dependent protein catabolic process"/>
    <property type="evidence" value="ECO:0007669"/>
    <property type="project" value="TreeGrafter"/>
</dbReference>
<evidence type="ECO:0000256" key="5">
    <source>
        <dbReference type="SAM" id="Phobius"/>
    </source>
</evidence>
<keyword evidence="2 4" id="KW-0863">Zinc-finger</keyword>
<protein>
    <recommendedName>
        <fullName evidence="6">RING-type domain-containing protein</fullName>
    </recommendedName>
</protein>
<dbReference type="Pfam" id="PF13639">
    <property type="entry name" value="zf-RING_2"/>
    <property type="match status" value="1"/>
</dbReference>
<dbReference type="Gene3D" id="3.30.40.10">
    <property type="entry name" value="Zinc/RING finger domain, C3HC4 (zinc finger)"/>
    <property type="match status" value="1"/>
</dbReference>
<dbReference type="PANTHER" id="PTHR45931">
    <property type="entry name" value="SI:CH211-59O9.10"/>
    <property type="match status" value="1"/>
</dbReference>
<feature type="domain" description="RING-type" evidence="6">
    <location>
        <begin position="66"/>
        <end position="106"/>
    </location>
</feature>
<keyword evidence="5" id="KW-1133">Transmembrane helix</keyword>
<dbReference type="InterPro" id="IPR013083">
    <property type="entry name" value="Znf_RING/FYVE/PHD"/>
</dbReference>
<keyword evidence="5" id="KW-0812">Transmembrane</keyword>
<dbReference type="InterPro" id="IPR001841">
    <property type="entry name" value="Znf_RING"/>
</dbReference>
<dbReference type="EMBL" id="JAVRBK010000001">
    <property type="protein sequence ID" value="KAK5650450.1"/>
    <property type="molecule type" value="Genomic_DNA"/>
</dbReference>
<keyword evidence="3" id="KW-0862">Zinc</keyword>
<dbReference type="GO" id="GO:0008270">
    <property type="term" value="F:zinc ion binding"/>
    <property type="evidence" value="ECO:0007669"/>
    <property type="project" value="UniProtKB-KW"/>
</dbReference>
<evidence type="ECO:0000313" key="7">
    <source>
        <dbReference type="EMBL" id="KAK5650450.1"/>
    </source>
</evidence>
<dbReference type="SMART" id="SM00184">
    <property type="entry name" value="RING"/>
    <property type="match status" value="1"/>
</dbReference>
<evidence type="ECO:0000256" key="2">
    <source>
        <dbReference type="ARBA" id="ARBA00022771"/>
    </source>
</evidence>
<organism evidence="7 8">
    <name type="scientific">Pyrocoelia pectoralis</name>
    <dbReference type="NCBI Taxonomy" id="417401"/>
    <lineage>
        <taxon>Eukaryota</taxon>
        <taxon>Metazoa</taxon>
        <taxon>Ecdysozoa</taxon>
        <taxon>Arthropoda</taxon>
        <taxon>Hexapoda</taxon>
        <taxon>Insecta</taxon>
        <taxon>Pterygota</taxon>
        <taxon>Neoptera</taxon>
        <taxon>Endopterygota</taxon>
        <taxon>Coleoptera</taxon>
        <taxon>Polyphaga</taxon>
        <taxon>Elateriformia</taxon>
        <taxon>Elateroidea</taxon>
        <taxon>Lampyridae</taxon>
        <taxon>Lampyrinae</taxon>
        <taxon>Pyrocoelia</taxon>
    </lineage>
</organism>
<dbReference type="PROSITE" id="PS50089">
    <property type="entry name" value="ZF_RING_2"/>
    <property type="match status" value="1"/>
</dbReference>
<dbReference type="SUPFAM" id="SSF57850">
    <property type="entry name" value="RING/U-box"/>
    <property type="match status" value="1"/>
</dbReference>
<evidence type="ECO:0000313" key="8">
    <source>
        <dbReference type="Proteomes" id="UP001329430"/>
    </source>
</evidence>
<reference evidence="7 8" key="1">
    <citation type="journal article" date="2024" name="Insects">
        <title>An Improved Chromosome-Level Genome Assembly of the Firefly Pyrocoelia pectoralis.</title>
        <authorList>
            <person name="Fu X."/>
            <person name="Meyer-Rochow V.B."/>
            <person name="Ballantyne L."/>
            <person name="Zhu X."/>
        </authorList>
    </citation>
    <scope>NUCLEOTIDE SEQUENCE [LARGE SCALE GENOMIC DNA]</scope>
    <source>
        <strain evidence="7">XCY_ONT2</strain>
    </source>
</reference>
<dbReference type="Proteomes" id="UP001329430">
    <property type="component" value="Chromosome 1"/>
</dbReference>
<keyword evidence="1" id="KW-0479">Metal-binding</keyword>
<name>A0AAN7ZK13_9COLE</name>
<keyword evidence="8" id="KW-1185">Reference proteome</keyword>
<accession>A0AAN7ZK13</accession>
<dbReference type="GO" id="GO:0061630">
    <property type="term" value="F:ubiquitin protein ligase activity"/>
    <property type="evidence" value="ECO:0007669"/>
    <property type="project" value="TreeGrafter"/>
</dbReference>
<sequence length="109" mass="12593">MMVHPGWTFGVMLAVAIGTAIYYYFNNENPRLNYVYEDPYHPSAPSLQSNTQSPRRRNSNDFQKNCVICFDVLKADSSRRLSCGHKFHESCINRWLSVNNSCPICRKTL</sequence>
<evidence type="ECO:0000256" key="3">
    <source>
        <dbReference type="ARBA" id="ARBA00022833"/>
    </source>
</evidence>
<evidence type="ECO:0000256" key="1">
    <source>
        <dbReference type="ARBA" id="ARBA00022723"/>
    </source>
</evidence>